<evidence type="ECO:0000256" key="1">
    <source>
        <dbReference type="ARBA" id="ARBA00022814"/>
    </source>
</evidence>
<comment type="similarity">
    <text evidence="4">Belongs to the RfaH family.</text>
</comment>
<keyword evidence="4" id="KW-0238">DNA-binding</keyword>
<dbReference type="Proteomes" id="UP000029264">
    <property type="component" value="Unassembled WGS sequence"/>
</dbReference>
<dbReference type="AlphaFoldDB" id="A0A094JWT4"/>
<dbReference type="HAMAP" id="MF_00951">
    <property type="entry name" value="RfaH"/>
    <property type="match status" value="1"/>
</dbReference>
<dbReference type="InterPro" id="IPR036735">
    <property type="entry name" value="NGN_dom_sf"/>
</dbReference>
<dbReference type="GO" id="GO:0001073">
    <property type="term" value="F:transcription antitermination factor activity, DNA binding"/>
    <property type="evidence" value="ECO:0007669"/>
    <property type="project" value="UniProtKB-UniRule"/>
</dbReference>
<name>A0A094JWT4_9GAMM</name>
<dbReference type="eggNOG" id="COG0250">
    <property type="taxonomic scope" value="Bacteria"/>
</dbReference>
<gene>
    <name evidence="4" type="primary">rfaH</name>
    <name evidence="6" type="ORF">HR45_13800</name>
</gene>
<accession>A0A094JWT4</accession>
<evidence type="ECO:0000256" key="3">
    <source>
        <dbReference type="ARBA" id="ARBA00023163"/>
    </source>
</evidence>
<dbReference type="EMBL" id="JPEO01000011">
    <property type="protein sequence ID" value="KFZ36871.1"/>
    <property type="molecule type" value="Genomic_DNA"/>
</dbReference>
<comment type="function">
    <text evidence="4">Enhances distal genes transcription elongation in a specialized subset of operons that encode extracytoplasmic components.</text>
</comment>
<dbReference type="PANTHER" id="PTHR30265:SF7">
    <property type="entry name" value="TRANSCRIPTION ANTITERMINATION PROTEIN RFAH"/>
    <property type="match status" value="1"/>
</dbReference>
<evidence type="ECO:0000313" key="6">
    <source>
        <dbReference type="EMBL" id="KFZ36871.1"/>
    </source>
</evidence>
<dbReference type="NCBIfam" id="TIGR01955">
    <property type="entry name" value="RfaH"/>
    <property type="match status" value="1"/>
</dbReference>
<keyword evidence="3 4" id="KW-0804">Transcription</keyword>
<dbReference type="PANTHER" id="PTHR30265">
    <property type="entry name" value="RHO-INTERACTING TRANSCRIPTION TERMINATION FACTOR NUSG"/>
    <property type="match status" value="1"/>
</dbReference>
<sequence length="165" mass="18892">MKGWYLLYCKPKSEQRAQLNLGLQGLETYLPMIKVEKKEKGLSTVKKSPLFPNYLFVNFDPTEFSVSKIHSTRGVSRLVDCSERMIPLADIFITRLKLQELEAPLVSARQIKSGEQVKFTSGPFCELSGIFHEKCGDRRCKVLFKFLGKQQEVEVDESELELVTI</sequence>
<evidence type="ECO:0000256" key="2">
    <source>
        <dbReference type="ARBA" id="ARBA00023015"/>
    </source>
</evidence>
<dbReference type="STRING" id="1515746.HR45_13800"/>
<dbReference type="SUPFAM" id="SSF82679">
    <property type="entry name" value="N-utilization substance G protein NusG, N-terminal domain"/>
    <property type="match status" value="1"/>
</dbReference>
<dbReference type="SUPFAM" id="SSF50104">
    <property type="entry name" value="Translation proteins SH3-like domain"/>
    <property type="match status" value="1"/>
</dbReference>
<dbReference type="OrthoDB" id="9790639at2"/>
<dbReference type="CDD" id="cd09892">
    <property type="entry name" value="NGN_SP_RfaH"/>
    <property type="match status" value="1"/>
</dbReference>
<dbReference type="InterPro" id="IPR043425">
    <property type="entry name" value="NusG-like"/>
</dbReference>
<organism evidence="6 7">
    <name type="scientific">Shewanella mangrovi</name>
    <dbReference type="NCBI Taxonomy" id="1515746"/>
    <lineage>
        <taxon>Bacteria</taxon>
        <taxon>Pseudomonadati</taxon>
        <taxon>Pseudomonadota</taxon>
        <taxon>Gammaproteobacteria</taxon>
        <taxon>Alteromonadales</taxon>
        <taxon>Shewanellaceae</taxon>
        <taxon>Shewanella</taxon>
    </lineage>
</organism>
<comment type="subunit">
    <text evidence="4">Interacts with both the nontemplate DNA and the RNA polymerase (RNAP).</text>
</comment>
<evidence type="ECO:0000313" key="7">
    <source>
        <dbReference type="Proteomes" id="UP000029264"/>
    </source>
</evidence>
<keyword evidence="1 4" id="KW-0889">Transcription antitermination</keyword>
<reference evidence="6 7" key="1">
    <citation type="submission" date="2014-06" db="EMBL/GenBank/DDBJ databases">
        <title>Shewanella sp. YQH10.</title>
        <authorList>
            <person name="Liu Y."/>
            <person name="Zeng R."/>
        </authorList>
    </citation>
    <scope>NUCLEOTIDE SEQUENCE [LARGE SCALE GENOMIC DNA]</scope>
    <source>
        <strain evidence="6 7">YQH10</strain>
    </source>
</reference>
<proteinExistence type="inferred from homology"/>
<evidence type="ECO:0000256" key="4">
    <source>
        <dbReference type="HAMAP-Rule" id="MF_00951"/>
    </source>
</evidence>
<dbReference type="GO" id="GO:0006354">
    <property type="term" value="P:DNA-templated transcription elongation"/>
    <property type="evidence" value="ECO:0007669"/>
    <property type="project" value="InterPro"/>
</dbReference>
<dbReference type="Gene3D" id="3.30.70.940">
    <property type="entry name" value="NusG, N-terminal domain"/>
    <property type="match status" value="1"/>
</dbReference>
<dbReference type="InterPro" id="IPR010215">
    <property type="entry name" value="Transcription_antiterm_RfaH"/>
</dbReference>
<feature type="domain" description="NusG-like N-terminal" evidence="5">
    <location>
        <begin position="1"/>
        <end position="100"/>
    </location>
</feature>
<dbReference type="NCBIfam" id="NF006534">
    <property type="entry name" value="PRK09014.1"/>
    <property type="match status" value="1"/>
</dbReference>
<dbReference type="GO" id="GO:0005829">
    <property type="term" value="C:cytosol"/>
    <property type="evidence" value="ECO:0007669"/>
    <property type="project" value="TreeGrafter"/>
</dbReference>
<dbReference type="RefSeq" id="WP_037443819.1">
    <property type="nucleotide sequence ID" value="NZ_JPEO01000011.1"/>
</dbReference>
<dbReference type="InterPro" id="IPR006645">
    <property type="entry name" value="NGN-like_dom"/>
</dbReference>
<protein>
    <recommendedName>
        <fullName evidence="4">Transcription antitermination protein RfaH</fullName>
    </recommendedName>
</protein>
<keyword evidence="2 4" id="KW-0805">Transcription regulation</keyword>
<dbReference type="SMART" id="SM00738">
    <property type="entry name" value="NGN"/>
    <property type="match status" value="1"/>
</dbReference>
<dbReference type="InterPro" id="IPR008991">
    <property type="entry name" value="Translation_prot_SH3-like_sf"/>
</dbReference>
<dbReference type="Pfam" id="PF02357">
    <property type="entry name" value="NusG"/>
    <property type="match status" value="1"/>
</dbReference>
<evidence type="ECO:0000259" key="5">
    <source>
        <dbReference type="SMART" id="SM00738"/>
    </source>
</evidence>
<keyword evidence="7" id="KW-1185">Reference proteome</keyword>
<comment type="caution">
    <text evidence="6">The sequence shown here is derived from an EMBL/GenBank/DDBJ whole genome shotgun (WGS) entry which is preliminary data.</text>
</comment>
<dbReference type="GO" id="GO:0003677">
    <property type="term" value="F:DNA binding"/>
    <property type="evidence" value="ECO:0007669"/>
    <property type="project" value="UniProtKB-UniRule"/>
</dbReference>